<reference evidence="2" key="1">
    <citation type="submission" date="2024-06" db="EMBL/GenBank/DDBJ databases">
        <title>Caulobacter inopinatus, sp. nov.</title>
        <authorList>
            <person name="Donachie S.P."/>
        </authorList>
    </citation>
    <scope>NUCLEOTIDE SEQUENCE</scope>
    <source>
        <strain evidence="2">73W</strain>
    </source>
</reference>
<protein>
    <recommendedName>
        <fullName evidence="3">Stress-induced protein</fullName>
    </recommendedName>
</protein>
<gene>
    <name evidence="2" type="ORF">ABOZ73_12540</name>
</gene>
<dbReference type="RefSeq" id="WP_369058476.1">
    <property type="nucleotide sequence ID" value="NZ_CP158375.1"/>
</dbReference>
<feature type="compositionally biased region" description="Basic and acidic residues" evidence="1">
    <location>
        <begin position="52"/>
        <end position="70"/>
    </location>
</feature>
<organism evidence="2">
    <name type="scientific">Caulobacter sp. 73W</name>
    <dbReference type="NCBI Taxonomy" id="3161137"/>
    <lineage>
        <taxon>Bacteria</taxon>
        <taxon>Pseudomonadati</taxon>
        <taxon>Pseudomonadota</taxon>
        <taxon>Alphaproteobacteria</taxon>
        <taxon>Caulobacterales</taxon>
        <taxon>Caulobacteraceae</taxon>
        <taxon>Caulobacter</taxon>
    </lineage>
</organism>
<feature type="region of interest" description="Disordered" evidence="1">
    <location>
        <begin position="1"/>
        <end position="70"/>
    </location>
</feature>
<evidence type="ECO:0008006" key="3">
    <source>
        <dbReference type="Google" id="ProtNLM"/>
    </source>
</evidence>
<evidence type="ECO:0000256" key="1">
    <source>
        <dbReference type="SAM" id="MobiDB-lite"/>
    </source>
</evidence>
<evidence type="ECO:0000313" key="2">
    <source>
        <dbReference type="EMBL" id="XDO95629.1"/>
    </source>
</evidence>
<sequence length="70" mass="7523">MSDKLQSEGRAQNAAQPLGERSGLVSDKKTKQIGEHEQKTAGPDGGDATEITENRSFRGPDSDPAEGKRR</sequence>
<proteinExistence type="predicted"/>
<feature type="compositionally biased region" description="Basic and acidic residues" evidence="1">
    <location>
        <begin position="26"/>
        <end position="39"/>
    </location>
</feature>
<accession>A0AB39KQG6</accession>
<dbReference type="AlphaFoldDB" id="A0AB39KQG6"/>
<dbReference type="EMBL" id="CP158375">
    <property type="protein sequence ID" value="XDO95629.1"/>
    <property type="molecule type" value="Genomic_DNA"/>
</dbReference>
<name>A0AB39KQG6_9CAUL</name>